<protein>
    <submittedName>
        <fullName evidence="2">Bifunctional L-3-cyanoalanine synthase/cysteine synthase 2, mitochondrial</fullName>
    </submittedName>
</protein>
<dbReference type="Gene3D" id="3.40.50.1100">
    <property type="match status" value="1"/>
</dbReference>
<reference evidence="2 3" key="1">
    <citation type="submission" date="2018-09" db="EMBL/GenBank/DDBJ databases">
        <title>A high-quality reference genome of wild soybean provides a powerful tool to mine soybean genomes.</title>
        <authorList>
            <person name="Xie M."/>
            <person name="Chung C.Y.L."/>
            <person name="Li M.-W."/>
            <person name="Wong F.-L."/>
            <person name="Chan T.-F."/>
            <person name="Lam H.-M."/>
        </authorList>
    </citation>
    <scope>NUCLEOTIDE SEQUENCE [LARGE SCALE GENOMIC DNA]</scope>
    <source>
        <strain evidence="3">cv. W05</strain>
        <tissue evidence="2">Hypocotyl of etiolated seedlings</tissue>
    </source>
</reference>
<dbReference type="EMBL" id="QZWG01000004">
    <property type="protein sequence ID" value="RZC16702.1"/>
    <property type="molecule type" value="Genomic_DNA"/>
</dbReference>
<sequence length="483" mass="54939">MKRFLDLFSPIHLHLTPPDAEREFNNPHYNNENRESSPDSKLFLPFVNKHPDECCKEIQSVKLEESSRDDLEYADPSVSDNGVLALTLYGEENVVSQEIPTPVNEDREERQNQLTYGVLEQRLDDSQLSNDFPLTMSETVSNCRNIKLIRSWSCREYYMIGSPEKAGAMHRTPASSFKKCFPRRPDGLQRKFLPLTYGSSTKFPMNGSPSSIGSPFMDELRTNNMRSYANEDVSSLQTFVAGMKEMDNSEDAVNMAKVLALKEGLMVGISTGANIVGALRLAQLPENKGKLIVTVCDEDMTKSKGKDPLEGLGGPMTRARARKAKEALQQVLSILFKYKPKFQGKKFKVHSSEWLSGGENFWCEDLEGQQRLKRKLSCRVLNESLSDCEVSRDYQGEPESQFFYQNEAKRSFNLEILFMQFKDTIGSIQRAFKSAEIQVGKLVEEVTQAMSRREEEIVKVDTQEESPVNEHDLEEEDEEKAQQ</sequence>
<dbReference type="SUPFAM" id="SSF53686">
    <property type="entry name" value="Tryptophan synthase beta subunit-like PLP-dependent enzymes"/>
    <property type="match status" value="1"/>
</dbReference>
<accession>A0A445L0N8</accession>
<proteinExistence type="predicted"/>
<dbReference type="InterPro" id="IPR050214">
    <property type="entry name" value="Cys_Synth/Cystath_Beta-Synth"/>
</dbReference>
<dbReference type="Proteomes" id="UP000289340">
    <property type="component" value="Chromosome 4"/>
</dbReference>
<dbReference type="PANTHER" id="PTHR10314">
    <property type="entry name" value="CYSTATHIONINE BETA-SYNTHASE"/>
    <property type="match status" value="1"/>
</dbReference>
<evidence type="ECO:0000313" key="3">
    <source>
        <dbReference type="Proteomes" id="UP000289340"/>
    </source>
</evidence>
<feature type="region of interest" description="Disordered" evidence="1">
    <location>
        <begin position="454"/>
        <end position="483"/>
    </location>
</feature>
<dbReference type="InterPro" id="IPR036052">
    <property type="entry name" value="TrpB-like_PALP_sf"/>
</dbReference>
<name>A0A445L0N8_GLYSO</name>
<organism evidence="2 3">
    <name type="scientific">Glycine soja</name>
    <name type="common">Wild soybean</name>
    <dbReference type="NCBI Taxonomy" id="3848"/>
    <lineage>
        <taxon>Eukaryota</taxon>
        <taxon>Viridiplantae</taxon>
        <taxon>Streptophyta</taxon>
        <taxon>Embryophyta</taxon>
        <taxon>Tracheophyta</taxon>
        <taxon>Spermatophyta</taxon>
        <taxon>Magnoliopsida</taxon>
        <taxon>eudicotyledons</taxon>
        <taxon>Gunneridae</taxon>
        <taxon>Pentapetalae</taxon>
        <taxon>rosids</taxon>
        <taxon>fabids</taxon>
        <taxon>Fabales</taxon>
        <taxon>Fabaceae</taxon>
        <taxon>Papilionoideae</taxon>
        <taxon>50 kb inversion clade</taxon>
        <taxon>NPAAA clade</taxon>
        <taxon>indigoferoid/millettioid clade</taxon>
        <taxon>Phaseoleae</taxon>
        <taxon>Glycine</taxon>
        <taxon>Glycine subgen. Soja</taxon>
    </lineage>
</organism>
<keyword evidence="3" id="KW-1185">Reference proteome</keyword>
<dbReference type="AlphaFoldDB" id="A0A445L0N8"/>
<feature type="compositionally biased region" description="Acidic residues" evidence="1">
    <location>
        <begin position="472"/>
        <end position="483"/>
    </location>
</feature>
<comment type="caution">
    <text evidence="2">The sequence shown here is derived from an EMBL/GenBank/DDBJ whole genome shotgun (WGS) entry which is preliminary data.</text>
</comment>
<gene>
    <name evidence="2" type="ORF">D0Y65_009841</name>
</gene>
<evidence type="ECO:0000313" key="2">
    <source>
        <dbReference type="EMBL" id="RZC16702.1"/>
    </source>
</evidence>
<evidence type="ECO:0000256" key="1">
    <source>
        <dbReference type="SAM" id="MobiDB-lite"/>
    </source>
</evidence>